<evidence type="ECO:0000259" key="5">
    <source>
        <dbReference type="PROSITE" id="PS50222"/>
    </source>
</evidence>
<sequence>MSHCAPSDRYKEFVLSPKQRSELEDAFKVFEDRSNPGTVKVENLVHLLRALDQHYTWKELLILSQHFNSKGITSLDFEETLSLFLSRVDEEPDRELLEEAFAIFDKDRTNTVDLGFFKRCLTTQCDQVPVR</sequence>
<dbReference type="Proteomes" id="UP000019763">
    <property type="component" value="Unassembled WGS sequence"/>
</dbReference>
<evidence type="ECO:0000256" key="1">
    <source>
        <dbReference type="ARBA" id="ARBA00020786"/>
    </source>
</evidence>
<protein>
    <recommendedName>
        <fullName evidence="1">Calmodulin</fullName>
    </recommendedName>
</protein>
<keyword evidence="2" id="KW-0479">Metal-binding</keyword>
<gene>
    <name evidence="6" type="ORF">GNI_115190</name>
</gene>
<dbReference type="Gene3D" id="1.10.238.10">
    <property type="entry name" value="EF-hand"/>
    <property type="match status" value="1"/>
</dbReference>
<accession>A0A023B2Z2</accession>
<dbReference type="PROSITE" id="PS50222">
    <property type="entry name" value="EF_HAND_2"/>
    <property type="match status" value="1"/>
</dbReference>
<dbReference type="PANTHER" id="PTHR23048:SF0">
    <property type="entry name" value="CALMODULIN LIKE 3"/>
    <property type="match status" value="1"/>
</dbReference>
<keyword evidence="3" id="KW-0677">Repeat</keyword>
<dbReference type="EMBL" id="AFNH02000857">
    <property type="protein sequence ID" value="EZG55290.1"/>
    <property type="molecule type" value="Genomic_DNA"/>
</dbReference>
<comment type="caution">
    <text evidence="6">The sequence shown here is derived from an EMBL/GenBank/DDBJ whole genome shotgun (WGS) entry which is preliminary data.</text>
</comment>
<dbReference type="InterPro" id="IPR002048">
    <property type="entry name" value="EF_hand_dom"/>
</dbReference>
<reference evidence="6" key="1">
    <citation type="submission" date="2013-12" db="EMBL/GenBank/DDBJ databases">
        <authorList>
            <person name="Omoto C.K."/>
            <person name="Sibley D."/>
            <person name="Venepally P."/>
            <person name="Hadjithomas M."/>
            <person name="Karamycheva S."/>
            <person name="Brunk B."/>
            <person name="Roos D."/>
            <person name="Caler E."/>
            <person name="Lorenzi H."/>
        </authorList>
    </citation>
    <scope>NUCLEOTIDE SEQUENCE</scope>
</reference>
<dbReference type="RefSeq" id="XP_011131669.1">
    <property type="nucleotide sequence ID" value="XM_011133367.1"/>
</dbReference>
<name>A0A023B2Z2_GRENI</name>
<dbReference type="InterPro" id="IPR050230">
    <property type="entry name" value="CALM/Myosin/TropC-like"/>
</dbReference>
<dbReference type="GO" id="GO:0016460">
    <property type="term" value="C:myosin II complex"/>
    <property type="evidence" value="ECO:0007669"/>
    <property type="project" value="TreeGrafter"/>
</dbReference>
<evidence type="ECO:0000256" key="2">
    <source>
        <dbReference type="ARBA" id="ARBA00022723"/>
    </source>
</evidence>
<evidence type="ECO:0000256" key="4">
    <source>
        <dbReference type="ARBA" id="ARBA00022990"/>
    </source>
</evidence>
<dbReference type="VEuPathDB" id="CryptoDB:GNI_115190"/>
<evidence type="ECO:0000313" key="7">
    <source>
        <dbReference type="Proteomes" id="UP000019763"/>
    </source>
</evidence>
<dbReference type="SUPFAM" id="SSF47473">
    <property type="entry name" value="EF-hand"/>
    <property type="match status" value="1"/>
</dbReference>
<feature type="domain" description="EF-hand" evidence="5">
    <location>
        <begin position="92"/>
        <end position="127"/>
    </location>
</feature>
<evidence type="ECO:0000256" key="3">
    <source>
        <dbReference type="ARBA" id="ARBA00022737"/>
    </source>
</evidence>
<keyword evidence="4" id="KW-0007">Acetylation</keyword>
<evidence type="ECO:0000313" key="6">
    <source>
        <dbReference type="EMBL" id="EZG55290.1"/>
    </source>
</evidence>
<proteinExistence type="predicted"/>
<dbReference type="InterPro" id="IPR011992">
    <property type="entry name" value="EF-hand-dom_pair"/>
</dbReference>
<dbReference type="AlphaFoldDB" id="A0A023B2Z2"/>
<organism evidence="6 7">
    <name type="scientific">Gregarina niphandrodes</name>
    <name type="common">Septate eugregarine</name>
    <dbReference type="NCBI Taxonomy" id="110365"/>
    <lineage>
        <taxon>Eukaryota</taxon>
        <taxon>Sar</taxon>
        <taxon>Alveolata</taxon>
        <taxon>Apicomplexa</taxon>
        <taxon>Conoidasida</taxon>
        <taxon>Gregarinasina</taxon>
        <taxon>Eugregarinorida</taxon>
        <taxon>Gregarinidae</taxon>
        <taxon>Gregarina</taxon>
    </lineage>
</organism>
<dbReference type="GO" id="GO:0005509">
    <property type="term" value="F:calcium ion binding"/>
    <property type="evidence" value="ECO:0007669"/>
    <property type="project" value="InterPro"/>
</dbReference>
<dbReference type="GeneID" id="22914090"/>
<keyword evidence="7" id="KW-1185">Reference proteome</keyword>
<dbReference type="PANTHER" id="PTHR23048">
    <property type="entry name" value="MYOSIN LIGHT CHAIN 1, 3"/>
    <property type="match status" value="1"/>
</dbReference>